<dbReference type="Gene3D" id="1.10.260.40">
    <property type="entry name" value="lambda repressor-like DNA-binding domains"/>
    <property type="match status" value="1"/>
</dbReference>
<comment type="caution">
    <text evidence="2">The sequence shown here is derived from an EMBL/GenBank/DDBJ whole genome shotgun (WGS) entry which is preliminary data.</text>
</comment>
<dbReference type="EMBL" id="JBHSCQ010000021">
    <property type="protein sequence ID" value="MFC4266532.1"/>
    <property type="molecule type" value="Genomic_DNA"/>
</dbReference>
<dbReference type="InterPro" id="IPR010982">
    <property type="entry name" value="Lambda_DNA-bd_dom_sf"/>
</dbReference>
<evidence type="ECO:0000313" key="3">
    <source>
        <dbReference type="Proteomes" id="UP001595773"/>
    </source>
</evidence>
<sequence length="109" mass="11507">MSAINVGGRVKVAYEAAGLTQRELSDLTEISQPTLSRIVVGDRVAKANELVDIARVTGIPLSQLTGSGAASRVFCAARATNGAQMTQMRDKLIEFADLNSYLDAQAIPA</sequence>
<dbReference type="InterPro" id="IPR001387">
    <property type="entry name" value="Cro/C1-type_HTH"/>
</dbReference>
<evidence type="ECO:0000259" key="1">
    <source>
        <dbReference type="PROSITE" id="PS50943"/>
    </source>
</evidence>
<keyword evidence="3" id="KW-1185">Reference proteome</keyword>
<gene>
    <name evidence="2" type="ORF">ACFOW9_13055</name>
</gene>
<reference evidence="3" key="1">
    <citation type="journal article" date="2019" name="Int. J. Syst. Evol. Microbiol.">
        <title>The Global Catalogue of Microorganisms (GCM) 10K type strain sequencing project: providing services to taxonomists for standard genome sequencing and annotation.</title>
        <authorList>
            <consortium name="The Broad Institute Genomics Platform"/>
            <consortium name="The Broad Institute Genome Sequencing Center for Infectious Disease"/>
            <person name="Wu L."/>
            <person name="Ma J."/>
        </authorList>
    </citation>
    <scope>NUCLEOTIDE SEQUENCE [LARGE SCALE GENOMIC DNA]</scope>
    <source>
        <strain evidence="3">CGMCC 1.10698</strain>
    </source>
</reference>
<feature type="domain" description="HTH cro/C1-type" evidence="1">
    <location>
        <begin position="10"/>
        <end position="64"/>
    </location>
</feature>
<dbReference type="RefSeq" id="WP_230068884.1">
    <property type="nucleotide sequence ID" value="NZ_BAABLL010000020.1"/>
</dbReference>
<dbReference type="PROSITE" id="PS50943">
    <property type="entry name" value="HTH_CROC1"/>
    <property type="match status" value="1"/>
</dbReference>
<protein>
    <submittedName>
        <fullName evidence="2">Helix-turn-helix domain-containing protein</fullName>
    </submittedName>
</protein>
<name>A0ABV8R277_9MICC</name>
<proteinExistence type="predicted"/>
<dbReference type="SMART" id="SM00530">
    <property type="entry name" value="HTH_XRE"/>
    <property type="match status" value="1"/>
</dbReference>
<dbReference type="Pfam" id="PF01381">
    <property type="entry name" value="HTH_3"/>
    <property type="match status" value="1"/>
</dbReference>
<accession>A0ABV8R277</accession>
<organism evidence="2 3">
    <name type="scientific">Arthrobacter cryoconiti</name>
    <dbReference type="NCBI Taxonomy" id="748907"/>
    <lineage>
        <taxon>Bacteria</taxon>
        <taxon>Bacillati</taxon>
        <taxon>Actinomycetota</taxon>
        <taxon>Actinomycetes</taxon>
        <taxon>Micrococcales</taxon>
        <taxon>Micrococcaceae</taxon>
        <taxon>Arthrobacter</taxon>
    </lineage>
</organism>
<dbReference type="CDD" id="cd00093">
    <property type="entry name" value="HTH_XRE"/>
    <property type="match status" value="1"/>
</dbReference>
<evidence type="ECO:0000313" key="2">
    <source>
        <dbReference type="EMBL" id="MFC4266532.1"/>
    </source>
</evidence>
<dbReference type="Proteomes" id="UP001595773">
    <property type="component" value="Unassembled WGS sequence"/>
</dbReference>
<dbReference type="SUPFAM" id="SSF47413">
    <property type="entry name" value="lambda repressor-like DNA-binding domains"/>
    <property type="match status" value="1"/>
</dbReference>